<feature type="region of interest" description="Disordered" evidence="1">
    <location>
        <begin position="458"/>
        <end position="511"/>
    </location>
</feature>
<evidence type="ECO:0000256" key="1">
    <source>
        <dbReference type="SAM" id="MobiDB-lite"/>
    </source>
</evidence>
<evidence type="ECO:0000259" key="2">
    <source>
        <dbReference type="Pfam" id="PF19087"/>
    </source>
</evidence>
<dbReference type="RefSeq" id="WP_056949297.1">
    <property type="nucleotide sequence ID" value="NZ_AZEB01000008.1"/>
</dbReference>
<dbReference type="InterPro" id="IPR044081">
    <property type="entry name" value="DUF5776"/>
</dbReference>
<proteinExistence type="predicted"/>
<dbReference type="Pfam" id="PF19087">
    <property type="entry name" value="DUF5776"/>
    <property type="match status" value="1"/>
</dbReference>
<evidence type="ECO:0000313" key="3">
    <source>
        <dbReference type="EMBL" id="KRL22213.1"/>
    </source>
</evidence>
<gene>
    <name evidence="3" type="ORF">FC98_GL002592</name>
</gene>
<protein>
    <recommendedName>
        <fullName evidence="2">DUF5776 domain-containing protein</fullName>
    </recommendedName>
</protein>
<dbReference type="InterPro" id="IPR013783">
    <property type="entry name" value="Ig-like_fold"/>
</dbReference>
<feature type="compositionally biased region" description="Low complexity" evidence="1">
    <location>
        <begin position="494"/>
        <end position="505"/>
    </location>
</feature>
<keyword evidence="4" id="KW-1185">Reference proteome</keyword>
<feature type="compositionally biased region" description="Polar residues" evidence="1">
    <location>
        <begin position="474"/>
        <end position="487"/>
    </location>
</feature>
<feature type="domain" description="DUF5776" evidence="2">
    <location>
        <begin position="598"/>
        <end position="666"/>
    </location>
</feature>
<feature type="compositionally biased region" description="Gly residues" evidence="1">
    <location>
        <begin position="463"/>
        <end position="473"/>
    </location>
</feature>
<dbReference type="Gene3D" id="2.60.40.10">
    <property type="entry name" value="Immunoglobulins"/>
    <property type="match status" value="1"/>
</dbReference>
<dbReference type="Proteomes" id="UP000051439">
    <property type="component" value="Unassembled WGS sequence"/>
</dbReference>
<sequence>MINQISRWTTVTFKIVIAVLFVGIIGSFQHSARAASDPIVYNGAVAKQATSTYQDSDLTGNYKQLVGLERAAYISINGEKSNYSGNGVASIIDIDQYIAAGKPTIYAHIYLRNNRGEGGGEINAAQILRHPKDMKSSVVMNVDDSNPIISGNKPGENHGVKKEKFFPNHVVAKVTLAPGEWVDFSVPMTVDDLNAVDYEAGQAFTIKEKNWGAIGTQLGVRFAKKYDLEKMQAFQPGQYLVTTRDQDGYYQQEKAIQSLMPTFNRQNDITFSNLGGGFGANEPALYTRGSFFVDGNQMTAQNGQPFMEMLYTHGYAPVWASDRNSLLTHESFTTVASNSGGGSSQPGYFDSLLPVLNHNGIGGINFHVQRVIDAADTTVKQGEHWQPLAHVKIWNPLQDRLKDLVEEPDVTVSTENGRLNADGTLDTNTPGVYDVKYRYVATYPNNEVHTLTKTIKVTVPGRSSGGGSTGGGSKTNVTPTENSNAGQSKDDHTPSPSESQTTEPSKVADSNGVAKKGAAVYGLKKIYLYRNATFNKRQRLAVYPKTKRIERPMFVVTDYAHSKNGILRYRVKDVNHKSKTAGKVGYITANRHFVTKVYYGSLPSSKRITVIATKGVNAYRNKNLTKRVTHYKKGRHLQVKKIVTHNLTTRYQLTNGNYVTGNKKLIIQDND</sequence>
<dbReference type="EMBL" id="AZEB01000008">
    <property type="protein sequence ID" value="KRL22213.1"/>
    <property type="molecule type" value="Genomic_DNA"/>
</dbReference>
<dbReference type="AlphaFoldDB" id="A0A0R1NWS9"/>
<reference evidence="3 4" key="1">
    <citation type="journal article" date="2015" name="Genome Announc.">
        <title>Expanding the biotechnology potential of lactobacilli through comparative genomics of 213 strains and associated genera.</title>
        <authorList>
            <person name="Sun Z."/>
            <person name="Harris H.M."/>
            <person name="McCann A."/>
            <person name="Guo C."/>
            <person name="Argimon S."/>
            <person name="Zhang W."/>
            <person name="Yang X."/>
            <person name="Jeffery I.B."/>
            <person name="Cooney J.C."/>
            <person name="Kagawa T.F."/>
            <person name="Liu W."/>
            <person name="Song Y."/>
            <person name="Salvetti E."/>
            <person name="Wrobel A."/>
            <person name="Rasinkangas P."/>
            <person name="Parkhill J."/>
            <person name="Rea M.C."/>
            <person name="O'Sullivan O."/>
            <person name="Ritari J."/>
            <person name="Douillard F.P."/>
            <person name="Paul Ross R."/>
            <person name="Yang R."/>
            <person name="Briner A.E."/>
            <person name="Felis G.E."/>
            <person name="de Vos W.M."/>
            <person name="Barrangou R."/>
            <person name="Klaenhammer T.R."/>
            <person name="Caufield P.W."/>
            <person name="Cui Y."/>
            <person name="Zhang H."/>
            <person name="O'Toole P.W."/>
        </authorList>
    </citation>
    <scope>NUCLEOTIDE SEQUENCE [LARGE SCALE GENOMIC DNA]</scope>
    <source>
        <strain evidence="3 4">DSM 19906</strain>
    </source>
</reference>
<name>A0A0R1NWS9_9LACO</name>
<dbReference type="PATRIC" id="fig|1423766.4.peg.2714"/>
<organism evidence="3 4">
    <name type="scientific">Lentilactobacillus kisonensis DSM 19906 = JCM 15041</name>
    <dbReference type="NCBI Taxonomy" id="1423766"/>
    <lineage>
        <taxon>Bacteria</taxon>
        <taxon>Bacillati</taxon>
        <taxon>Bacillota</taxon>
        <taxon>Bacilli</taxon>
        <taxon>Lactobacillales</taxon>
        <taxon>Lactobacillaceae</taxon>
        <taxon>Lentilactobacillus</taxon>
    </lineage>
</organism>
<accession>A0A0R1NWS9</accession>
<comment type="caution">
    <text evidence="3">The sequence shown here is derived from an EMBL/GenBank/DDBJ whole genome shotgun (WGS) entry which is preliminary data.</text>
</comment>
<evidence type="ECO:0000313" key="4">
    <source>
        <dbReference type="Proteomes" id="UP000051439"/>
    </source>
</evidence>